<dbReference type="PANTHER" id="PTHR43019">
    <property type="entry name" value="SERINE ENDOPROTEASE DEGS"/>
    <property type="match status" value="1"/>
</dbReference>
<sequence length="520" mass="54722">MWAGKSLVGKALRFLAAALFVALAGPAAAQTSVDEAERGIVRIVVILESADGRMLYGSGSGFVVAPNLVVTNAHVVAPARQRSEFELAVVPPEGEGLIPARIIRYSPNSELALLEFTGGPNLPALTISTVEPHAGDGVVALGYPDVDYQGATGADLLRPAPASRTSGQISSLRDTAPTGEPIPSINHQAVISSGSSGGPLLDECGRVIGVNSWHVSGADTRETRGVSTRAGQLLEFLDEAGVSPTLSDERCLSFAERIETERAQTISALQTQNDELASKLETADRLTRIAVVILIGGTLALLVAVGVLGAVVLSRRRGHGDAHANGHVRVQTHHEPEPFEQPRRRLGVMTIVAGAAIAAILIVAAGVALLRAQGSQTAAIPDPPAFSGAIACTLDREASAGAQGVADMSFTASGRLCVNERTLYAPLGDDTPRFRRVIVLGEARVMDVLTIDPSTGEFRRERYPLNDEEFAAANQAVAESGVGRGCDGDPDAVARRNEALMRFTQGTPRQRLVWRCEARN</sequence>
<reference evidence="4 5" key="1">
    <citation type="submission" date="2015-11" db="EMBL/GenBank/DDBJ databases">
        <title>Whole-Genome Sequence of Candidatus Oderbacter manganicum from the National Park Lower Oder Valley, Germany.</title>
        <authorList>
            <person name="Braun B."/>
            <person name="Liere K."/>
            <person name="Szewzyk U."/>
        </authorList>
    </citation>
    <scope>NUCLEOTIDE SEQUENCE [LARGE SCALE GENOMIC DNA]</scope>
    <source>
        <strain evidence="4 5">OTSz_A_272</strain>
    </source>
</reference>
<dbReference type="STRING" id="1759059.ATE48_15845"/>
<dbReference type="PANTHER" id="PTHR43019:SF23">
    <property type="entry name" value="PROTEASE DO-LIKE 5, CHLOROPLASTIC"/>
    <property type="match status" value="1"/>
</dbReference>
<dbReference type="InParanoid" id="A0A1B1AL53"/>
<dbReference type="InterPro" id="IPR043504">
    <property type="entry name" value="Peptidase_S1_PA_chymotrypsin"/>
</dbReference>
<evidence type="ECO:0000313" key="4">
    <source>
        <dbReference type="EMBL" id="ANP47283.1"/>
    </source>
</evidence>
<feature type="transmembrane region" description="Helical" evidence="2">
    <location>
        <begin position="346"/>
        <end position="370"/>
    </location>
</feature>
<accession>A0A1B1AL53</accession>
<evidence type="ECO:0000256" key="1">
    <source>
        <dbReference type="SAM" id="MobiDB-lite"/>
    </source>
</evidence>
<dbReference type="Proteomes" id="UP000092498">
    <property type="component" value="Chromosome"/>
</dbReference>
<organism evidence="4 5">
    <name type="scientific">Candidatus Viadribacter manganicus</name>
    <dbReference type="NCBI Taxonomy" id="1759059"/>
    <lineage>
        <taxon>Bacteria</taxon>
        <taxon>Pseudomonadati</taxon>
        <taxon>Pseudomonadota</taxon>
        <taxon>Alphaproteobacteria</taxon>
        <taxon>Hyphomonadales</taxon>
        <taxon>Hyphomonadaceae</taxon>
        <taxon>Candidatus Viadribacter</taxon>
    </lineage>
</organism>
<dbReference type="InterPro" id="IPR001940">
    <property type="entry name" value="Peptidase_S1C"/>
</dbReference>
<evidence type="ECO:0000313" key="5">
    <source>
        <dbReference type="Proteomes" id="UP000092498"/>
    </source>
</evidence>
<keyword evidence="2" id="KW-1133">Transmembrane helix</keyword>
<evidence type="ECO:0008006" key="6">
    <source>
        <dbReference type="Google" id="ProtNLM"/>
    </source>
</evidence>
<keyword evidence="2" id="KW-0472">Membrane</keyword>
<protein>
    <recommendedName>
        <fullName evidence="6">Serine protease</fullName>
    </recommendedName>
</protein>
<dbReference type="AlphaFoldDB" id="A0A1B1AL53"/>
<dbReference type="EMBL" id="CP013244">
    <property type="protein sequence ID" value="ANP47283.1"/>
    <property type="molecule type" value="Genomic_DNA"/>
</dbReference>
<dbReference type="Pfam" id="PF13365">
    <property type="entry name" value="Trypsin_2"/>
    <property type="match status" value="1"/>
</dbReference>
<feature type="region of interest" description="Disordered" evidence="1">
    <location>
        <begin position="157"/>
        <end position="182"/>
    </location>
</feature>
<dbReference type="SUPFAM" id="SSF50494">
    <property type="entry name" value="Trypsin-like serine proteases"/>
    <property type="match status" value="1"/>
</dbReference>
<gene>
    <name evidence="4" type="ORF">ATE48_15845</name>
</gene>
<keyword evidence="3" id="KW-0732">Signal</keyword>
<feature type="signal peptide" evidence="3">
    <location>
        <begin position="1"/>
        <end position="29"/>
    </location>
</feature>
<evidence type="ECO:0000256" key="3">
    <source>
        <dbReference type="SAM" id="SignalP"/>
    </source>
</evidence>
<dbReference type="PRINTS" id="PR00834">
    <property type="entry name" value="PROTEASES2C"/>
</dbReference>
<evidence type="ECO:0000256" key="2">
    <source>
        <dbReference type="SAM" id="Phobius"/>
    </source>
</evidence>
<dbReference type="GO" id="GO:0006508">
    <property type="term" value="P:proteolysis"/>
    <property type="evidence" value="ECO:0007669"/>
    <property type="project" value="InterPro"/>
</dbReference>
<name>A0A1B1AL53_9PROT</name>
<feature type="compositionally biased region" description="Polar residues" evidence="1">
    <location>
        <begin position="163"/>
        <end position="173"/>
    </location>
</feature>
<dbReference type="Gene3D" id="2.40.10.10">
    <property type="entry name" value="Trypsin-like serine proteases"/>
    <property type="match status" value="2"/>
</dbReference>
<dbReference type="GO" id="GO:0004252">
    <property type="term" value="F:serine-type endopeptidase activity"/>
    <property type="evidence" value="ECO:0007669"/>
    <property type="project" value="InterPro"/>
</dbReference>
<dbReference type="InterPro" id="IPR009003">
    <property type="entry name" value="Peptidase_S1_PA"/>
</dbReference>
<proteinExistence type="predicted"/>
<feature type="transmembrane region" description="Helical" evidence="2">
    <location>
        <begin position="289"/>
        <end position="313"/>
    </location>
</feature>
<feature type="chain" id="PRO_5008518985" description="Serine protease" evidence="3">
    <location>
        <begin position="30"/>
        <end position="520"/>
    </location>
</feature>
<dbReference type="KEGG" id="cbot:ATE48_15845"/>
<keyword evidence="2" id="KW-0812">Transmembrane</keyword>
<keyword evidence="5" id="KW-1185">Reference proteome</keyword>